<organism evidence="1 2">
    <name type="scientific">Chelonoidis abingdonii</name>
    <name type="common">Abingdon island giant tortoise</name>
    <name type="synonym">Testudo abingdonii</name>
    <dbReference type="NCBI Taxonomy" id="106734"/>
    <lineage>
        <taxon>Eukaryota</taxon>
        <taxon>Metazoa</taxon>
        <taxon>Chordata</taxon>
        <taxon>Craniata</taxon>
        <taxon>Vertebrata</taxon>
        <taxon>Euteleostomi</taxon>
        <taxon>Archelosauria</taxon>
        <taxon>Testudinata</taxon>
        <taxon>Testudines</taxon>
        <taxon>Cryptodira</taxon>
        <taxon>Durocryptodira</taxon>
        <taxon>Testudinoidea</taxon>
        <taxon>Testudinidae</taxon>
        <taxon>Chelonoidis</taxon>
    </lineage>
</organism>
<dbReference type="OMA" id="HLAIMEL"/>
<reference evidence="1" key="2">
    <citation type="submission" date="2025-09" db="UniProtKB">
        <authorList>
            <consortium name="Ensembl"/>
        </authorList>
    </citation>
    <scope>IDENTIFICATION</scope>
</reference>
<dbReference type="PANTHER" id="PTHR32344">
    <property type="entry name" value="U1-TYPE DOMAIN-CONTAINING PROTEIN"/>
    <property type="match status" value="1"/>
</dbReference>
<evidence type="ECO:0000313" key="2">
    <source>
        <dbReference type="Proteomes" id="UP000694404"/>
    </source>
</evidence>
<reference evidence="1" key="1">
    <citation type="submission" date="2025-08" db="UniProtKB">
        <authorList>
            <consortium name="Ensembl"/>
        </authorList>
    </citation>
    <scope>IDENTIFICATION</scope>
</reference>
<dbReference type="GO" id="GO:0003690">
    <property type="term" value="F:double-stranded DNA binding"/>
    <property type="evidence" value="ECO:0007669"/>
    <property type="project" value="InterPro"/>
</dbReference>
<name>A0A8C0FZ55_CHEAB</name>
<dbReference type="Ensembl" id="ENSCABT00000001223.1">
    <property type="protein sequence ID" value="ENSCABP00000001131.1"/>
    <property type="gene ID" value="ENSCABG00000000948.1"/>
</dbReference>
<accession>A0A8C0FZ55</accession>
<dbReference type="PANTHER" id="PTHR32344:SF1">
    <property type="entry name" value="U1-TYPE DOMAIN-CONTAINING PROTEIN"/>
    <property type="match status" value="1"/>
</dbReference>
<dbReference type="InterPro" id="IPR033375">
    <property type="entry name" value="Cggbp1"/>
</dbReference>
<dbReference type="GO" id="GO:0005634">
    <property type="term" value="C:nucleus"/>
    <property type="evidence" value="ECO:0007669"/>
    <property type="project" value="InterPro"/>
</dbReference>
<keyword evidence="2" id="KW-1185">Reference proteome</keyword>
<dbReference type="AlphaFoldDB" id="A0A8C0FZ55"/>
<dbReference type="Proteomes" id="UP000694404">
    <property type="component" value="Unplaced"/>
</dbReference>
<evidence type="ECO:0000313" key="1">
    <source>
        <dbReference type="Ensembl" id="ENSCABP00000001131.1"/>
    </source>
</evidence>
<protein>
    <submittedName>
        <fullName evidence="1">Uncharacterized protein</fullName>
    </submittedName>
</protein>
<dbReference type="GeneTree" id="ENSGT00960000190476"/>
<proteinExistence type="predicted"/>
<dbReference type="GO" id="GO:0006357">
    <property type="term" value="P:regulation of transcription by RNA polymerase II"/>
    <property type="evidence" value="ECO:0007669"/>
    <property type="project" value="InterPro"/>
</dbReference>
<sequence>MNVQSKSKISMITAVDWVEQFGSQVLHANGDKLFCTSCHVSLDHTRRATHHLNWEMHCWETKRKKNKTISSLSKKTTESSETRHLAIMELVDAFASADILLEKPDRPKLREFIQQNVQYAGCLPSANKLRQDYLPKALHTF</sequence>